<dbReference type="Gene3D" id="2.10.110.10">
    <property type="entry name" value="Cysteine Rich Protein"/>
    <property type="match status" value="1"/>
</dbReference>
<dbReference type="PROSITE" id="PS50023">
    <property type="entry name" value="LIM_DOMAIN_2"/>
    <property type="match status" value="1"/>
</dbReference>
<feature type="compositionally biased region" description="Basic and acidic residues" evidence="5">
    <location>
        <begin position="1047"/>
        <end position="1058"/>
    </location>
</feature>
<reference evidence="7" key="1">
    <citation type="submission" date="2022-03" db="EMBL/GenBank/DDBJ databases">
        <authorList>
            <person name="Martin C."/>
        </authorList>
    </citation>
    <scope>NUCLEOTIDE SEQUENCE</scope>
</reference>
<protein>
    <recommendedName>
        <fullName evidence="6">LIM zinc-binding domain-containing protein</fullName>
    </recommendedName>
</protein>
<evidence type="ECO:0000313" key="8">
    <source>
        <dbReference type="Proteomes" id="UP000749559"/>
    </source>
</evidence>
<feature type="region of interest" description="Disordered" evidence="5">
    <location>
        <begin position="1"/>
        <end position="32"/>
    </location>
</feature>
<dbReference type="OrthoDB" id="6129702at2759"/>
<evidence type="ECO:0000256" key="1">
    <source>
        <dbReference type="ARBA" id="ARBA00022723"/>
    </source>
</evidence>
<evidence type="ECO:0000259" key="6">
    <source>
        <dbReference type="PROSITE" id="PS50023"/>
    </source>
</evidence>
<feature type="compositionally biased region" description="Basic and acidic residues" evidence="5">
    <location>
        <begin position="1251"/>
        <end position="1270"/>
    </location>
</feature>
<feature type="compositionally biased region" description="Basic residues" evidence="5">
    <location>
        <begin position="1189"/>
        <end position="1200"/>
    </location>
</feature>
<feature type="compositionally biased region" description="Basic and acidic residues" evidence="5">
    <location>
        <begin position="1320"/>
        <end position="1334"/>
    </location>
</feature>
<sequence>MDSLLDLGDTGSNGTTVTSTTTTVESGNTDNVVDPFDPFASLTTTQTITTTKTEVGKEGLDDLLGGFTTEQTNGSDSLLNMSSNDQAVDLLGGAFMVETTNKQPDLLAGNVDMNTADSPNASSPTTADLLADFGNGANVVETTTTKTLDGGVEETVVTTTTVSDGNSDISVTKTTTETTVVESNLLDDFSTQESSPIVESSPSTDIFGANEETTVTTTTTEITKDPVYENLDFLASTEPKQDSTKYEDLLVDTQATGEPGMVELTETRTSPDGEVSQQIETTSADDTSVTMVTTTTTTTSIATDDVEHIDDKQDIEESDIQNESIYVNVEPNHQNEILNQDDPIQQEDENKENVPEAEQEEDDDTEYVLVQTDDGEYRVPLDVAQKEFGLFMDEGVEQELGVDESGQEYVIEYIEEEDAPTSIKEASTEQYEHVTKDQEASSVAEEKPVPVVQAEIAADPEPQLQLQQPEIQSREPEVETREPEVQTREPEVQTKEPEKPVESFEDSLPDYVPPKRYVKPEESDNKGPSVFIQGKSTETSNKPSKPASQPVSRKNATVVPSGENEKVEVSSGDSLTEYSKEPSQPFGGLLQQWKSNTKIESSVSDEPVTSQKTMATVTQIQPPNLAQGGDSMCKVCGKRVYEMEKQIADKAIYHKSCFRCNHCHRVLGLGNYASLEGQLFCKPHFIEIFKSKGNYDEGFGRAKHSTHWVEPSTNKEDVADTKSENVPKPQAQEEEEGKVVFRAEDKVEEDISFAGLKNIRSRFEDENEKEGSPQAQDAGRRVPGKLKQQWGSTETTPATAVQHVNGHSIENEPTKNTNVVRETDKVEEATQGVYENEPEERTDVVKCDALEEEVLPASGSARNMAQRFRQMEKENADTAPQESKANKPQRRWGSPSLTEGGQRVDAGEFENQPAPSQYRAKSQTPDKGEFESTPSGPRFEEHVSKVESGEFESHPEQRADIMRESDVVEEALPAQGTARSLLAQWKQKEASPDPDNRGPKQGTPKRFTPPREDERAAKLSQSDDAVDSGPRFQYENKIDGGVFENTPAEKPDVVRETDSIDEALPPPSTAKNMRSLFMQMEAENKEGAVKPVVKKDPKRFTPPRDDQANGGVYENNPAPSPIINEQYESKPQGGVYENEPDSKPDVVRETDEQEEALPPPAFARSMKQRFMEMENKAKQDATPVVIAPKSKKSTTKKKRWTPPVAPSQAEESKPASSERKSSQAATHKAAPSGLKNAPLQIVTSNVSESDSIDKAPEIVKSTDELNDDRPPQGISRGLVAKWKSMEDVSVGAPTPEKSEITRKMSTKRDRNPYLSKRISSVKDFDDTFERHEPDGVEQTEIVSEKTPQEMMGDGGVFESSPNVNPNLISEKDSHDEAEMPEHGIARNLLAKWKSMEVIPGSE</sequence>
<keyword evidence="1 4" id="KW-0479">Metal-binding</keyword>
<evidence type="ECO:0000256" key="3">
    <source>
        <dbReference type="ARBA" id="ARBA00023038"/>
    </source>
</evidence>
<feature type="compositionally biased region" description="Basic and acidic residues" evidence="5">
    <location>
        <begin position="938"/>
        <end position="966"/>
    </location>
</feature>
<evidence type="ECO:0000313" key="7">
    <source>
        <dbReference type="EMBL" id="CAH1787452.1"/>
    </source>
</evidence>
<proteinExistence type="predicted"/>
<dbReference type="GO" id="GO:0046872">
    <property type="term" value="F:metal ion binding"/>
    <property type="evidence" value="ECO:0007669"/>
    <property type="project" value="UniProtKB-KW"/>
</dbReference>
<dbReference type="PROSITE" id="PS00478">
    <property type="entry name" value="LIM_DOMAIN_1"/>
    <property type="match status" value="1"/>
</dbReference>
<dbReference type="InterPro" id="IPR001781">
    <property type="entry name" value="Znf_LIM"/>
</dbReference>
<evidence type="ECO:0000256" key="2">
    <source>
        <dbReference type="ARBA" id="ARBA00022833"/>
    </source>
</evidence>
<keyword evidence="8" id="KW-1185">Reference proteome</keyword>
<feature type="compositionally biased region" description="Basic and acidic residues" evidence="5">
    <location>
        <begin position="472"/>
        <end position="502"/>
    </location>
</feature>
<feature type="compositionally biased region" description="Basic and acidic residues" evidence="5">
    <location>
        <begin position="1296"/>
        <end position="1311"/>
    </location>
</feature>
<dbReference type="SUPFAM" id="SSF57716">
    <property type="entry name" value="Glucocorticoid receptor-like (DNA-binding domain)"/>
    <property type="match status" value="2"/>
</dbReference>
<feature type="region of interest" description="Disordered" evidence="5">
    <location>
        <begin position="1083"/>
        <end position="1378"/>
    </location>
</feature>
<organism evidence="7 8">
    <name type="scientific">Owenia fusiformis</name>
    <name type="common">Polychaete worm</name>
    <dbReference type="NCBI Taxonomy" id="6347"/>
    <lineage>
        <taxon>Eukaryota</taxon>
        <taxon>Metazoa</taxon>
        <taxon>Spiralia</taxon>
        <taxon>Lophotrochozoa</taxon>
        <taxon>Annelida</taxon>
        <taxon>Polychaeta</taxon>
        <taxon>Sedentaria</taxon>
        <taxon>Canalipalpata</taxon>
        <taxon>Sabellida</taxon>
        <taxon>Oweniida</taxon>
        <taxon>Oweniidae</taxon>
        <taxon>Owenia</taxon>
    </lineage>
</organism>
<dbReference type="FunFam" id="2.10.110.10:FF:000002">
    <property type="entry name" value="LIM domain and actin-binding 1"/>
    <property type="match status" value="1"/>
</dbReference>
<comment type="caution">
    <text evidence="7">The sequence shown here is derived from an EMBL/GenBank/DDBJ whole genome shotgun (WGS) entry which is preliminary data.</text>
</comment>
<feature type="compositionally biased region" description="Low complexity" evidence="5">
    <location>
        <begin position="460"/>
        <end position="470"/>
    </location>
</feature>
<feature type="compositionally biased region" description="Polar residues" evidence="5">
    <location>
        <begin position="534"/>
        <end position="555"/>
    </location>
</feature>
<feature type="compositionally biased region" description="Low complexity" evidence="5">
    <location>
        <begin position="8"/>
        <end position="31"/>
    </location>
</feature>
<feature type="domain" description="LIM zinc-binding" evidence="6">
    <location>
        <begin position="631"/>
        <end position="691"/>
    </location>
</feature>
<feature type="region of interest" description="Disordered" evidence="5">
    <location>
        <begin position="340"/>
        <end position="365"/>
    </location>
</feature>
<feature type="compositionally biased region" description="Basic and acidic residues" evidence="5">
    <location>
        <begin position="839"/>
        <end position="849"/>
    </location>
</feature>
<feature type="compositionally biased region" description="Basic and acidic residues" evidence="5">
    <location>
        <begin position="1169"/>
        <end position="1179"/>
    </location>
</feature>
<feature type="region of interest" description="Disordered" evidence="5">
    <location>
        <begin position="416"/>
        <end position="589"/>
    </location>
</feature>
<dbReference type="Proteomes" id="UP000749559">
    <property type="component" value="Unassembled WGS sequence"/>
</dbReference>
<dbReference type="EMBL" id="CAIIXF020000006">
    <property type="protein sequence ID" value="CAH1787452.1"/>
    <property type="molecule type" value="Genomic_DNA"/>
</dbReference>
<feature type="region of interest" description="Disordered" evidence="5">
    <location>
        <begin position="706"/>
        <end position="737"/>
    </location>
</feature>
<accession>A0A8S4P3V6</accession>
<dbReference type="PANTHER" id="PTHR24206">
    <property type="entry name" value="OS06G0237300 PROTEIN"/>
    <property type="match status" value="1"/>
</dbReference>
<feature type="compositionally biased region" description="Basic and acidic residues" evidence="5">
    <location>
        <begin position="1140"/>
        <end position="1150"/>
    </location>
</feature>
<evidence type="ECO:0000256" key="5">
    <source>
        <dbReference type="SAM" id="MobiDB-lite"/>
    </source>
</evidence>
<dbReference type="CDD" id="cd09358">
    <property type="entry name" value="LIM_Mical_like"/>
    <property type="match status" value="1"/>
</dbReference>
<feature type="compositionally biased region" description="Basic and acidic residues" evidence="5">
    <location>
        <begin position="713"/>
        <end position="725"/>
    </location>
</feature>
<feature type="compositionally biased region" description="Basic and acidic residues" evidence="5">
    <location>
        <begin position="1369"/>
        <end position="1378"/>
    </location>
</feature>
<evidence type="ECO:0000256" key="4">
    <source>
        <dbReference type="PROSITE-ProRule" id="PRU00125"/>
    </source>
</evidence>
<feature type="compositionally biased region" description="Basic and acidic residues" evidence="5">
    <location>
        <begin position="986"/>
        <end position="998"/>
    </location>
</feature>
<name>A0A8S4P3V6_OWEFU</name>
<feature type="compositionally biased region" description="Acidic residues" evidence="5">
    <location>
        <begin position="344"/>
        <end position="365"/>
    </location>
</feature>
<feature type="compositionally biased region" description="Polar residues" evidence="5">
    <location>
        <begin position="789"/>
        <end position="799"/>
    </location>
</feature>
<feature type="compositionally biased region" description="Polar residues" evidence="5">
    <location>
        <begin position="913"/>
        <end position="923"/>
    </location>
</feature>
<dbReference type="Pfam" id="PF00412">
    <property type="entry name" value="LIM"/>
    <property type="match status" value="1"/>
</dbReference>
<gene>
    <name evidence="7" type="ORF">OFUS_LOCUS13145</name>
</gene>
<feature type="region of interest" description="Disordered" evidence="5">
    <location>
        <begin position="762"/>
        <end position="1070"/>
    </location>
</feature>
<keyword evidence="2 4" id="KW-0862">Zinc</keyword>
<feature type="compositionally biased region" description="Basic and acidic residues" evidence="5">
    <location>
        <begin position="1083"/>
        <end position="1107"/>
    </location>
</feature>
<dbReference type="SMART" id="SM00132">
    <property type="entry name" value="LIM"/>
    <property type="match status" value="1"/>
</dbReference>
<keyword evidence="3 4" id="KW-0440">LIM domain</keyword>
<feature type="compositionally biased region" description="Basic and acidic residues" evidence="5">
    <location>
        <begin position="426"/>
        <end position="448"/>
    </location>
</feature>
<feature type="compositionally biased region" description="Basic and acidic residues" evidence="5">
    <location>
        <begin position="1210"/>
        <end position="1221"/>
    </location>
</feature>